<accession>A0A9J9GGI0</accession>
<name>A0A9J9GGI0_ENT38</name>
<evidence type="ECO:0000313" key="1">
    <source>
        <dbReference type="EMBL" id="ABP60785.1"/>
    </source>
</evidence>
<dbReference type="KEGG" id="ent:Ent638_2110"/>
<gene>
    <name evidence="1" type="ordered locus">Ent638_2110</name>
</gene>
<keyword evidence="2" id="KW-1185">Reference proteome</keyword>
<proteinExistence type="predicted"/>
<sequence>MTAKTATTQALIGWINETRLHAPMLDNDADALLARLTSVQAREQALDRAIAGHSSIGLYGHSQAAKAHLLVALCGSGSGSGRLDVAPGLRTFDYFSHLNPGHALTNMAVRFTPFTPAVMDDAFPIRLSLVTEAELVQLFIARTTVQGVIRPVEKSVIEARVEKWRALRQPQGVPGMTAQEVGAIARFWRSTVPGSEQQMDDALWHQFAQLIPSLDLSTRASVWSLLWGEQQELTQQWLKLAHVLHQTGHASELAAPLSLLVDNFGLPSEGFLTRGEFTSPEAQEAVLHPLNDGEMLNAISIPVDVLAFLTRELVLPVENSVLENVDIIDIPAPSDTELSPLAQAKYVWLLEHYRQQMQPDVLVICNATAQHEQTAKTAKALLNWVKETQAGEESALPGLVWAITPHDARFTTKQNLDEAVQQLLGKPGQRWGTLQALDAHSMQRVVEWLIQATLPAQRQSRLQALKTAQQRERRALMQSYLAPATVKPEAQRTQAEAMVRALQNSAARHGELLEGLLPPLKAFETLLAVQQPREEQVNGLFTDVIDLFADNASEAGDVYQTKDKARLAHRVWVNHLRQWSRNDAVASRLGLDINVLPQIADTLVLSSYRLDLPKMLQTIVEADKSSAAQLHAAIGNFIGWLGYAQTPESSRPASRVRKGQAIFVTPVVSNTTPRLTRLGEQPVHAATIYVYDWLVALYTRAIENIGYQHPHDITPAARKALLAIVK</sequence>
<dbReference type="RefSeq" id="WP_012017500.1">
    <property type="nucleotide sequence ID" value="NC_009436.1"/>
</dbReference>
<dbReference type="Proteomes" id="UP000000230">
    <property type="component" value="Chromosome"/>
</dbReference>
<dbReference type="EMBL" id="CP000653">
    <property type="protein sequence ID" value="ABP60785.1"/>
    <property type="molecule type" value="Genomic_DNA"/>
</dbReference>
<organism evidence="1 2">
    <name type="scientific">Enterobacter sp. (strain 638)</name>
    <dbReference type="NCBI Taxonomy" id="399742"/>
    <lineage>
        <taxon>Bacteria</taxon>
        <taxon>Pseudomonadati</taxon>
        <taxon>Pseudomonadota</taxon>
        <taxon>Gammaproteobacteria</taxon>
        <taxon>Enterobacterales</taxon>
        <taxon>Enterobacteriaceae</taxon>
        <taxon>Enterobacter</taxon>
    </lineage>
</organism>
<dbReference type="Pfam" id="PF10139">
    <property type="entry name" value="Virul_Fac"/>
    <property type="match status" value="2"/>
</dbReference>
<protein>
    <submittedName>
        <fullName evidence="1">Virulence protein</fullName>
    </submittedName>
</protein>
<dbReference type="InterPro" id="IPR017030">
    <property type="entry name" value="Vir_effector_SfrC"/>
</dbReference>
<dbReference type="OrthoDB" id="1060501at2"/>
<evidence type="ECO:0000313" key="2">
    <source>
        <dbReference type="Proteomes" id="UP000000230"/>
    </source>
</evidence>
<dbReference type="PIRSF" id="PIRSF034586">
    <property type="entry name" value="Vir_effector_SfrC"/>
    <property type="match status" value="1"/>
</dbReference>
<reference evidence="2" key="1">
    <citation type="journal article" date="2010" name="PLoS Genet.">
        <title>Genome sequence of the plant growth promoting endophytic bacterium Enterobacter sp. 638.</title>
        <authorList>
            <person name="Taghavi S."/>
            <person name="van der Lelie D."/>
            <person name="Hoffman A."/>
            <person name="Zhang Y.B."/>
            <person name="Walla M.D."/>
            <person name="Vangronsveld J."/>
            <person name="Newman L."/>
            <person name="Monchy S."/>
        </authorList>
    </citation>
    <scope>NUCLEOTIDE SEQUENCE [LARGE SCALE GENOMIC DNA]</scope>
    <source>
        <strain evidence="2">638</strain>
    </source>
</reference>
<dbReference type="AlphaFoldDB" id="A0A9J9GGI0"/>